<dbReference type="CDD" id="cd00761">
    <property type="entry name" value="Glyco_tranf_GTA_type"/>
    <property type="match status" value="1"/>
</dbReference>
<gene>
    <name evidence="2" type="ORF">METZ01_LOCUS102906</name>
</gene>
<dbReference type="PANTHER" id="PTHR22916:SF3">
    <property type="entry name" value="UDP-GLCNAC:BETAGAL BETA-1,3-N-ACETYLGLUCOSAMINYLTRANSFERASE-LIKE PROTEIN 1"/>
    <property type="match status" value="1"/>
</dbReference>
<dbReference type="PANTHER" id="PTHR22916">
    <property type="entry name" value="GLYCOSYLTRANSFERASE"/>
    <property type="match status" value="1"/>
</dbReference>
<dbReference type="SUPFAM" id="SSF53448">
    <property type="entry name" value="Nucleotide-diphospho-sugar transferases"/>
    <property type="match status" value="1"/>
</dbReference>
<accession>A0A381WC63</accession>
<reference evidence="2" key="1">
    <citation type="submission" date="2018-05" db="EMBL/GenBank/DDBJ databases">
        <authorList>
            <person name="Lanie J.A."/>
            <person name="Ng W.-L."/>
            <person name="Kazmierczak K.M."/>
            <person name="Andrzejewski T.M."/>
            <person name="Davidsen T.M."/>
            <person name="Wayne K.J."/>
            <person name="Tettelin H."/>
            <person name="Glass J.I."/>
            <person name="Rusch D."/>
            <person name="Podicherti R."/>
            <person name="Tsui H.-C.T."/>
            <person name="Winkler M.E."/>
        </authorList>
    </citation>
    <scope>NUCLEOTIDE SEQUENCE</scope>
</reference>
<name>A0A381WC63_9ZZZZ</name>
<dbReference type="InterPro" id="IPR001173">
    <property type="entry name" value="Glyco_trans_2-like"/>
</dbReference>
<evidence type="ECO:0000313" key="2">
    <source>
        <dbReference type="EMBL" id="SVA50052.1"/>
    </source>
</evidence>
<dbReference type="InterPro" id="IPR029044">
    <property type="entry name" value="Nucleotide-diphossugar_trans"/>
</dbReference>
<proteinExistence type="predicted"/>
<organism evidence="2">
    <name type="scientific">marine metagenome</name>
    <dbReference type="NCBI Taxonomy" id="408172"/>
    <lineage>
        <taxon>unclassified sequences</taxon>
        <taxon>metagenomes</taxon>
        <taxon>ecological metagenomes</taxon>
    </lineage>
</organism>
<dbReference type="Pfam" id="PF00535">
    <property type="entry name" value="Glycos_transf_2"/>
    <property type="match status" value="1"/>
</dbReference>
<feature type="non-terminal residue" evidence="2">
    <location>
        <position position="1"/>
    </location>
</feature>
<dbReference type="GO" id="GO:0016758">
    <property type="term" value="F:hexosyltransferase activity"/>
    <property type="evidence" value="ECO:0007669"/>
    <property type="project" value="UniProtKB-ARBA"/>
</dbReference>
<dbReference type="AlphaFoldDB" id="A0A381WC63"/>
<evidence type="ECO:0000259" key="1">
    <source>
        <dbReference type="Pfam" id="PF00535"/>
    </source>
</evidence>
<dbReference type="EMBL" id="UINC01011328">
    <property type="protein sequence ID" value="SVA50052.1"/>
    <property type="molecule type" value="Genomic_DNA"/>
</dbReference>
<feature type="domain" description="Glycosyltransferase 2-like" evidence="1">
    <location>
        <begin position="9"/>
        <end position="114"/>
    </location>
</feature>
<dbReference type="Gene3D" id="3.90.550.10">
    <property type="entry name" value="Spore Coat Polysaccharide Biosynthesis Protein SpsA, Chain A"/>
    <property type="match status" value="1"/>
</dbReference>
<sequence>VDVDSPLFSIVVPTFNREGHLRRSLGSIALQSFRDYEVIVVDNASTDRTVEVALSFRDRFDLAVLVNDSNRERSYSRNRGAEHSAGRFVVFLDSDDELKPDSLECAAAFVETDSDRRLFFQQITCVDELGATVYQPGFRREHDMCRTLAEGNPLACSGVFVERSLILKHRFDESPELVGSEDWHCWIRIAVEHEPVLCPGGGVLVVEHPSRTLSLDSWKDAEKRFAYLTADLLANPATLGYLGPHLTLFHGTQAHYVAVKAAAQAAFRTSVVRFGRAIRHHPSLLFTRRTLYLFRLWLGCTLRAVGISRNASTP</sequence>
<protein>
    <recommendedName>
        <fullName evidence="1">Glycosyltransferase 2-like domain-containing protein</fullName>
    </recommendedName>
</protein>